<dbReference type="PROSITE" id="PS51755">
    <property type="entry name" value="OMPR_PHOB"/>
    <property type="match status" value="1"/>
</dbReference>
<dbReference type="GO" id="GO:0003677">
    <property type="term" value="F:DNA binding"/>
    <property type="evidence" value="ECO:0007669"/>
    <property type="project" value="UniProtKB-UniRule"/>
</dbReference>
<protein>
    <submittedName>
        <fullName evidence="2">Uncharacterized protein</fullName>
    </submittedName>
</protein>
<dbReference type="GO" id="GO:0000160">
    <property type="term" value="P:phosphorelay signal transduction system"/>
    <property type="evidence" value="ECO:0007669"/>
    <property type="project" value="InterPro"/>
</dbReference>
<dbReference type="InterPro" id="IPR001867">
    <property type="entry name" value="OmpR/PhoB-type_DNA-bd"/>
</dbReference>
<dbReference type="SMART" id="SM00862">
    <property type="entry name" value="Trans_reg_C"/>
    <property type="match status" value="1"/>
</dbReference>
<dbReference type="SUPFAM" id="SSF46894">
    <property type="entry name" value="C-terminal effector domain of the bipartite response regulators"/>
    <property type="match status" value="1"/>
</dbReference>
<dbReference type="InterPro" id="IPR027417">
    <property type="entry name" value="P-loop_NTPase"/>
</dbReference>
<dbReference type="OrthoDB" id="9758570at2"/>
<dbReference type="InterPro" id="IPR016032">
    <property type="entry name" value="Sig_transdc_resp-reg_C-effctor"/>
</dbReference>
<dbReference type="PRINTS" id="PR00364">
    <property type="entry name" value="DISEASERSIST"/>
</dbReference>
<gene>
    <name evidence="2" type="ORF">A4W93_05345</name>
</gene>
<dbReference type="Gene3D" id="1.10.10.10">
    <property type="entry name" value="Winged helix-like DNA-binding domain superfamily/Winged helix DNA-binding domain"/>
    <property type="match status" value="1"/>
</dbReference>
<dbReference type="EMBL" id="CP015118">
    <property type="protein sequence ID" value="ARN19383.1"/>
    <property type="molecule type" value="Genomic_DNA"/>
</dbReference>
<accession>A0A1W6L531</accession>
<dbReference type="SUPFAM" id="SSF52540">
    <property type="entry name" value="P-loop containing nucleoside triphosphate hydrolases"/>
    <property type="match status" value="1"/>
</dbReference>
<dbReference type="Gene3D" id="3.40.50.300">
    <property type="entry name" value="P-loop containing nucleotide triphosphate hydrolases"/>
    <property type="match status" value="1"/>
</dbReference>
<dbReference type="Pfam" id="PF00486">
    <property type="entry name" value="Trans_reg_C"/>
    <property type="match status" value="1"/>
</dbReference>
<dbReference type="AlphaFoldDB" id="A0A1W6L531"/>
<dbReference type="GO" id="GO:0006355">
    <property type="term" value="P:regulation of DNA-templated transcription"/>
    <property type="evidence" value="ECO:0007669"/>
    <property type="project" value="InterPro"/>
</dbReference>
<dbReference type="Pfam" id="PF25872">
    <property type="entry name" value="HTH_77"/>
    <property type="match status" value="1"/>
</dbReference>
<dbReference type="PANTHER" id="PTHR47691">
    <property type="entry name" value="REGULATOR-RELATED"/>
    <property type="match status" value="1"/>
</dbReference>
<dbReference type="PANTHER" id="PTHR47691:SF3">
    <property type="entry name" value="HTH-TYPE TRANSCRIPTIONAL REGULATOR RV0890C-RELATED"/>
    <property type="match status" value="1"/>
</dbReference>
<organism evidence="2 3">
    <name type="scientific">Piscinibacter gummiphilus</name>
    <dbReference type="NCBI Taxonomy" id="946333"/>
    <lineage>
        <taxon>Bacteria</taxon>
        <taxon>Pseudomonadati</taxon>
        <taxon>Pseudomonadota</taxon>
        <taxon>Betaproteobacteria</taxon>
        <taxon>Burkholderiales</taxon>
        <taxon>Sphaerotilaceae</taxon>
        <taxon>Piscinibacter</taxon>
    </lineage>
</organism>
<proteinExistence type="predicted"/>
<sequence length="940" mass="100584">MNQPLASPFAERPITFGPFTLLPASGVLLEGGRPVRLGGRALGLLAGLLQRAGEVVSKAELISLVWPGDGAEETTLRVHIGALRKVLGDGQGGVRYIANVAGRGYTFVGLVDRGDDSAAPPASAPAPAVARRPLPARLARLVGRGDVVASLVHHLPNKRLITLCGAGGMGKTTVALAAAEQLQASYPDGVHFVDLCTVTDPGLVPDAVAAAVDFAPPVADDPGALVAHLATRRLLLVLDGCEHLLEAAASMAVALLHTAPGVDVIATSREPLQCDGEWVQRLPPLACPPAGAALSAADAMRYPAVQLFVERAIASLDSFQLGDADAPGVAELCTSLDGMPFALELAAAQVDAFGIRGLLRLLDDRFRVLSNGMRNQLPRHRTLRALLDWSHDSLSDAEQRTLSRLAVFRGEFTVEWASAVAGHDTTPGFALVDAIGSLAAKSLLTVDTASDTVRYRLLDTTRVYALEKLVQGGEAHDVRRRHAEHWMTMFGAASQEIVGPSRAAWADANGRAIHDVRAALDWALSPGGDPKLAASLILASHPLAHYLGLADEWRRHMERCLQHAHLLDARVQQRLHCWRGALLGQTQGCPPALAEAFERAEAIGAASTEPDLIVEGHKSRWLRAFSSADYRVARDAARQVHAAAEHDPFARIWAERAQAQASHFLGEDGPVHEVALRVLAEVSPMEHRRKHITIMVDRRVSIGSLHARALWLEGLADEAEQSLLLPLACAQHDLPHALCHAYAFSAAPIALWRGDLDAAASRIDRLVEQAERHALGYWAGWGRHLRQVLAWRRGEAVDFGAWSQRLAAQTDKQADLMAALAAPLVTDRGVARVREGCVGWCAPEILRASAMQSLRRGADPAAVREAVSEALALARSKGMLAWELRAATSLARLWAEAGEPARGRDLLAAVCEQFTEGFGTADWRAAQRLLSASGAEVAVP</sequence>
<dbReference type="InterPro" id="IPR058852">
    <property type="entry name" value="HTH_77"/>
</dbReference>
<reference evidence="2 3" key="1">
    <citation type="submission" date="2016-04" db="EMBL/GenBank/DDBJ databases">
        <title>Complete genome sequence of natural rubber-degrading, novel Gram-negative bacterium, Rhizobacter gummiphilus strain NS21.</title>
        <authorList>
            <person name="Tabata M."/>
            <person name="Kasai D."/>
            <person name="Fukuda M."/>
        </authorList>
    </citation>
    <scope>NUCLEOTIDE SEQUENCE [LARGE SCALE GENOMIC DNA]</scope>
    <source>
        <strain evidence="2 3">NS21</strain>
    </source>
</reference>
<evidence type="ECO:0000256" key="1">
    <source>
        <dbReference type="ARBA" id="ARBA00023125"/>
    </source>
</evidence>
<dbReference type="STRING" id="946333.A4W93_05345"/>
<dbReference type="RefSeq" id="WP_085749641.1">
    <property type="nucleotide sequence ID" value="NZ_BSPR01000002.1"/>
</dbReference>
<dbReference type="CDD" id="cd00383">
    <property type="entry name" value="trans_reg_C"/>
    <property type="match status" value="1"/>
</dbReference>
<keyword evidence="3" id="KW-1185">Reference proteome</keyword>
<evidence type="ECO:0000313" key="3">
    <source>
        <dbReference type="Proteomes" id="UP000193427"/>
    </source>
</evidence>
<name>A0A1W6L531_9BURK</name>
<keyword evidence="1" id="KW-0238">DNA-binding</keyword>
<dbReference type="Proteomes" id="UP000193427">
    <property type="component" value="Chromosome"/>
</dbReference>
<dbReference type="KEGG" id="rgu:A4W93_05345"/>
<dbReference type="InterPro" id="IPR036388">
    <property type="entry name" value="WH-like_DNA-bd_sf"/>
</dbReference>
<evidence type="ECO:0000313" key="2">
    <source>
        <dbReference type="EMBL" id="ARN19383.1"/>
    </source>
</evidence>